<dbReference type="EMBL" id="PYBW01000062">
    <property type="protein sequence ID" value="PYC77448.1"/>
    <property type="molecule type" value="Genomic_DNA"/>
</dbReference>
<feature type="transmembrane region" description="Helical" evidence="8">
    <location>
        <begin position="333"/>
        <end position="350"/>
    </location>
</feature>
<feature type="transmembrane region" description="Helical" evidence="8">
    <location>
        <begin position="105"/>
        <end position="127"/>
    </location>
</feature>
<keyword evidence="3" id="KW-1003">Cell membrane</keyword>
<feature type="transmembrane region" description="Helical" evidence="8">
    <location>
        <begin position="165"/>
        <end position="189"/>
    </location>
</feature>
<dbReference type="PRINTS" id="PR01036">
    <property type="entry name" value="TCRTETB"/>
</dbReference>
<dbReference type="GO" id="GO:0022857">
    <property type="term" value="F:transmembrane transporter activity"/>
    <property type="evidence" value="ECO:0007669"/>
    <property type="project" value="InterPro"/>
</dbReference>
<evidence type="ECO:0000256" key="6">
    <source>
        <dbReference type="ARBA" id="ARBA00023136"/>
    </source>
</evidence>
<dbReference type="InterPro" id="IPR036259">
    <property type="entry name" value="MFS_trans_sf"/>
</dbReference>
<evidence type="ECO:0000259" key="9">
    <source>
        <dbReference type="PROSITE" id="PS50850"/>
    </source>
</evidence>
<evidence type="ECO:0000256" key="3">
    <source>
        <dbReference type="ARBA" id="ARBA00022475"/>
    </source>
</evidence>
<feature type="domain" description="Major facilitator superfamily (MFS) profile" evidence="9">
    <location>
        <begin position="15"/>
        <end position="502"/>
    </location>
</feature>
<feature type="transmembrane region" description="Helical" evidence="8">
    <location>
        <begin position="268"/>
        <end position="293"/>
    </location>
</feature>
<feature type="transmembrane region" description="Helical" evidence="8">
    <location>
        <begin position="12"/>
        <end position="37"/>
    </location>
</feature>
<feature type="transmembrane region" description="Helical" evidence="8">
    <location>
        <begin position="305"/>
        <end position="326"/>
    </location>
</feature>
<name>A0A2V4N0T2_9ACTN</name>
<feature type="transmembrane region" description="Helical" evidence="8">
    <location>
        <begin position="475"/>
        <end position="497"/>
    </location>
</feature>
<keyword evidence="5 8" id="KW-1133">Transmembrane helix</keyword>
<dbReference type="InterPro" id="IPR020846">
    <property type="entry name" value="MFS_dom"/>
</dbReference>
<accession>A0A2V4N0T2</accession>
<dbReference type="Pfam" id="PF07690">
    <property type="entry name" value="MFS_1"/>
    <property type="match status" value="1"/>
</dbReference>
<comment type="subcellular location">
    <subcellularLocation>
        <location evidence="1">Cell membrane</location>
        <topology evidence="1">Multi-pass membrane protein</topology>
    </subcellularLocation>
</comment>
<evidence type="ECO:0000256" key="1">
    <source>
        <dbReference type="ARBA" id="ARBA00004651"/>
    </source>
</evidence>
<evidence type="ECO:0000313" key="10">
    <source>
        <dbReference type="EMBL" id="PYC77448.1"/>
    </source>
</evidence>
<feature type="transmembrane region" description="Helical" evidence="8">
    <location>
        <begin position="139"/>
        <end position="159"/>
    </location>
</feature>
<dbReference type="CDD" id="cd17321">
    <property type="entry name" value="MFS_MMR_MDR_like"/>
    <property type="match status" value="1"/>
</dbReference>
<evidence type="ECO:0000256" key="4">
    <source>
        <dbReference type="ARBA" id="ARBA00022692"/>
    </source>
</evidence>
<proteinExistence type="predicted"/>
<dbReference type="PANTHER" id="PTHR42718">
    <property type="entry name" value="MAJOR FACILITATOR SUPERFAMILY MULTIDRUG TRANSPORTER MFSC"/>
    <property type="match status" value="1"/>
</dbReference>
<keyword evidence="4 8" id="KW-0812">Transmembrane</keyword>
<reference evidence="10 11" key="1">
    <citation type="submission" date="2018-03" db="EMBL/GenBank/DDBJ databases">
        <title>Bioinformatic expansion and discovery of thiopeptide antibiotics.</title>
        <authorList>
            <person name="Schwalen C.J."/>
            <person name="Hudson G.A."/>
            <person name="Mitchell D.A."/>
        </authorList>
    </citation>
    <scope>NUCLEOTIDE SEQUENCE [LARGE SCALE GENOMIC DNA]</scope>
    <source>
        <strain evidence="10 11">ATCC 21389</strain>
    </source>
</reference>
<feature type="transmembrane region" description="Helical" evidence="8">
    <location>
        <begin position="57"/>
        <end position="74"/>
    </location>
</feature>
<dbReference type="RefSeq" id="WP_110671025.1">
    <property type="nucleotide sequence ID" value="NZ_PYBW01000062.1"/>
</dbReference>
<dbReference type="OrthoDB" id="9781469at2"/>
<sequence>MTDVKTKAGTREWIGLSVLVLGSLLITIDIGVLYFALPPISEALKPSGTQQLWIMDIYAFGLAGLMITMGWLGDKFGRRRMLMIGAVVFGVASVCSAYSNSPGMLIGSRALLGVGGAILTPTALALISNMFHNPKERKTAIAAFSGTISAGAAIGPILGGLLLGHFWWGSVFLINVPVMLLLLILAPLVLPEFSNPAHGRLDVLGVLLSLAAILPLIWGIKELAINGYSTTPTVALIAGAIFFIAFLLRQRSTTSPLIDLSLFKARGFSGGVVINLLVMLAFAGASLLTNQFLQLVLGYSALKAALWSLAVSPVVGGATGVIAPLAHKVKPGNLLAGAMAMIVIGFGFLTQVHTSSGVWLVLAGSAGVGAGLVASKQIINEIVVTSAPPERAGSAVAVSETFSEFGAALGVATLGSIASAVFHKQMAGVTAAGLDDKALHAARDTLGGTTAVAAQLPQGGQDLLNAGRTAFVHGLNLTAIVGVVGVAALALFFNFYLRRTPVLAGFPEPPAGPPVETSLAAEPAV</sequence>
<dbReference type="SUPFAM" id="SSF103473">
    <property type="entry name" value="MFS general substrate transporter"/>
    <property type="match status" value="1"/>
</dbReference>
<dbReference type="GO" id="GO:0046677">
    <property type="term" value="P:response to antibiotic"/>
    <property type="evidence" value="ECO:0007669"/>
    <property type="project" value="UniProtKB-KW"/>
</dbReference>
<keyword evidence="7" id="KW-0046">Antibiotic resistance</keyword>
<feature type="transmembrane region" description="Helical" evidence="8">
    <location>
        <begin position="356"/>
        <end position="374"/>
    </location>
</feature>
<comment type="caution">
    <text evidence="10">The sequence shown here is derived from an EMBL/GenBank/DDBJ whole genome shotgun (WGS) entry which is preliminary data.</text>
</comment>
<dbReference type="PANTHER" id="PTHR42718:SF47">
    <property type="entry name" value="METHYL VIOLOGEN RESISTANCE PROTEIN SMVA"/>
    <property type="match status" value="1"/>
</dbReference>
<evidence type="ECO:0000256" key="7">
    <source>
        <dbReference type="ARBA" id="ARBA00023251"/>
    </source>
</evidence>
<dbReference type="PROSITE" id="PS50850">
    <property type="entry name" value="MFS"/>
    <property type="match status" value="1"/>
</dbReference>
<keyword evidence="11" id="KW-1185">Reference proteome</keyword>
<dbReference type="GO" id="GO:0005886">
    <property type="term" value="C:plasma membrane"/>
    <property type="evidence" value="ECO:0007669"/>
    <property type="project" value="UniProtKB-SubCell"/>
</dbReference>
<organism evidence="10 11">
    <name type="scientific">Streptomyces tateyamensis</name>
    <dbReference type="NCBI Taxonomy" id="565073"/>
    <lineage>
        <taxon>Bacteria</taxon>
        <taxon>Bacillati</taxon>
        <taxon>Actinomycetota</taxon>
        <taxon>Actinomycetes</taxon>
        <taxon>Kitasatosporales</taxon>
        <taxon>Streptomycetaceae</taxon>
        <taxon>Streptomyces</taxon>
    </lineage>
</organism>
<dbReference type="Gene3D" id="1.20.1250.20">
    <property type="entry name" value="MFS general substrate transporter like domains"/>
    <property type="match status" value="1"/>
</dbReference>
<keyword evidence="2" id="KW-0813">Transport</keyword>
<dbReference type="AlphaFoldDB" id="A0A2V4N0T2"/>
<gene>
    <name evidence="10" type="ORF">C7C46_18780</name>
</gene>
<dbReference type="Proteomes" id="UP000248039">
    <property type="component" value="Unassembled WGS sequence"/>
</dbReference>
<keyword evidence="6 8" id="KW-0472">Membrane</keyword>
<feature type="transmembrane region" description="Helical" evidence="8">
    <location>
        <begin position="226"/>
        <end position="248"/>
    </location>
</feature>
<dbReference type="InterPro" id="IPR011701">
    <property type="entry name" value="MFS"/>
</dbReference>
<feature type="transmembrane region" description="Helical" evidence="8">
    <location>
        <begin position="201"/>
        <end position="220"/>
    </location>
</feature>
<protein>
    <submittedName>
        <fullName evidence="10">MFS transporter</fullName>
    </submittedName>
</protein>
<feature type="transmembrane region" description="Helical" evidence="8">
    <location>
        <begin position="81"/>
        <end position="99"/>
    </location>
</feature>
<evidence type="ECO:0000256" key="8">
    <source>
        <dbReference type="SAM" id="Phobius"/>
    </source>
</evidence>
<evidence type="ECO:0000256" key="5">
    <source>
        <dbReference type="ARBA" id="ARBA00022989"/>
    </source>
</evidence>
<evidence type="ECO:0000256" key="2">
    <source>
        <dbReference type="ARBA" id="ARBA00022448"/>
    </source>
</evidence>
<evidence type="ECO:0000313" key="11">
    <source>
        <dbReference type="Proteomes" id="UP000248039"/>
    </source>
</evidence>